<accession>X0U1J0</accession>
<organism evidence="1">
    <name type="scientific">marine sediment metagenome</name>
    <dbReference type="NCBI Taxonomy" id="412755"/>
    <lineage>
        <taxon>unclassified sequences</taxon>
        <taxon>metagenomes</taxon>
        <taxon>ecological metagenomes</taxon>
    </lineage>
</organism>
<name>X0U1J0_9ZZZZ</name>
<reference evidence="1" key="1">
    <citation type="journal article" date="2014" name="Front. Microbiol.">
        <title>High frequency of phylogenetically diverse reductive dehalogenase-homologous genes in deep subseafloor sedimentary metagenomes.</title>
        <authorList>
            <person name="Kawai M."/>
            <person name="Futagami T."/>
            <person name="Toyoda A."/>
            <person name="Takaki Y."/>
            <person name="Nishi S."/>
            <person name="Hori S."/>
            <person name="Arai W."/>
            <person name="Tsubouchi T."/>
            <person name="Morono Y."/>
            <person name="Uchiyama I."/>
            <person name="Ito T."/>
            <person name="Fujiyama A."/>
            <person name="Inagaki F."/>
            <person name="Takami H."/>
        </authorList>
    </citation>
    <scope>NUCLEOTIDE SEQUENCE</scope>
    <source>
        <strain evidence="1">Expedition CK06-06</strain>
    </source>
</reference>
<comment type="caution">
    <text evidence="1">The sequence shown here is derived from an EMBL/GenBank/DDBJ whole genome shotgun (WGS) entry which is preliminary data.</text>
</comment>
<protein>
    <submittedName>
        <fullName evidence="1">Uncharacterized protein</fullName>
    </submittedName>
</protein>
<proteinExistence type="predicted"/>
<dbReference type="EMBL" id="BARS01011171">
    <property type="protein sequence ID" value="GAF99394.1"/>
    <property type="molecule type" value="Genomic_DNA"/>
</dbReference>
<gene>
    <name evidence="1" type="ORF">S01H1_20418</name>
</gene>
<feature type="non-terminal residue" evidence="1">
    <location>
        <position position="1"/>
    </location>
</feature>
<dbReference type="AlphaFoldDB" id="X0U1J0"/>
<sequence>RDHIEKSALFLSKPFEPEALVATLRKVFPDPYSCS</sequence>
<evidence type="ECO:0000313" key="1">
    <source>
        <dbReference type="EMBL" id="GAF99394.1"/>
    </source>
</evidence>